<dbReference type="SUPFAM" id="SSF56601">
    <property type="entry name" value="beta-lactamase/transpeptidase-like"/>
    <property type="match status" value="1"/>
</dbReference>
<sequence length="486" mass="51580">MNKPIRTLSLFCGLLFLVLLGNATYLQYFRADSLDKSSLNRRVIEASFARERGAILVDGEPVARSVKSDDRYKWQRRYPAGALYAHETGWFSYFSQSGIEHAENSVLSGDDPRLFGARLADLIGSGQPKGGSVELTLNPAAQKAAYDGLQALGTGIQGSVVALEPATGRILAMVSLPSYDPNRLASHDLSKVSAADKQLEGDPAQPKLNRAIRTTLPPGSTFKLVTAAAAIENGLYDEDSQVPAGAGYKLPESTSIVHNSTGSACNPATITLKYALEWSCNTAFAAIADKLGNAKMKKMAENFGFNDTSLQDLTGQVRSRYPSMNRPQTALSGFGQADVAATPLQMAMVAAGIANHGVLMRPHLVDELRSPDFDSLGKTDSEVYKRAISSAVARQLTDMMVGVVEEGTANTAAIPGIRVAGKTGTAQTGRSDISNYAWFTSFAPADDPQVAVAVMIQNSQRSNGEISGGGLAGPIAKAVMEAVINK</sequence>
<dbReference type="RefSeq" id="WP_305027651.1">
    <property type="nucleotide sequence ID" value="NZ_JAUQTA010000001.1"/>
</dbReference>
<dbReference type="Pfam" id="PF21922">
    <property type="entry name" value="PBP_dimer_2"/>
    <property type="match status" value="1"/>
</dbReference>
<dbReference type="Proteomes" id="UP001233314">
    <property type="component" value="Unassembled WGS sequence"/>
</dbReference>
<protein>
    <submittedName>
        <fullName evidence="3">Penicillin-binding protein 2</fullName>
    </submittedName>
</protein>
<evidence type="ECO:0000259" key="2">
    <source>
        <dbReference type="Pfam" id="PF21922"/>
    </source>
</evidence>
<accession>A0ABT9B3W1</accession>
<dbReference type="Gene3D" id="3.40.710.10">
    <property type="entry name" value="DD-peptidase/beta-lactamase superfamily"/>
    <property type="match status" value="1"/>
</dbReference>
<dbReference type="InterPro" id="IPR001460">
    <property type="entry name" value="PCN-bd_Tpept"/>
</dbReference>
<organism evidence="3 4">
    <name type="scientific">Nocardioides jiangxiensis</name>
    <dbReference type="NCBI Taxonomy" id="3064524"/>
    <lineage>
        <taxon>Bacteria</taxon>
        <taxon>Bacillati</taxon>
        <taxon>Actinomycetota</taxon>
        <taxon>Actinomycetes</taxon>
        <taxon>Propionibacteriales</taxon>
        <taxon>Nocardioidaceae</taxon>
        <taxon>Nocardioides</taxon>
    </lineage>
</organism>
<gene>
    <name evidence="3" type="ORF">Q5722_07830</name>
</gene>
<feature type="domain" description="Penicillin binding protein A dimerisation" evidence="2">
    <location>
        <begin position="52"/>
        <end position="133"/>
    </location>
</feature>
<name>A0ABT9B3W1_9ACTN</name>
<evidence type="ECO:0000313" key="3">
    <source>
        <dbReference type="EMBL" id="MDO7868277.1"/>
    </source>
</evidence>
<proteinExistence type="predicted"/>
<dbReference type="InterPro" id="IPR012338">
    <property type="entry name" value="Beta-lactam/transpept-like"/>
</dbReference>
<dbReference type="Gene3D" id="3.90.1310.10">
    <property type="entry name" value="Penicillin-binding protein 2a (Domain 2)"/>
    <property type="match status" value="1"/>
</dbReference>
<evidence type="ECO:0000313" key="4">
    <source>
        <dbReference type="Proteomes" id="UP001233314"/>
    </source>
</evidence>
<dbReference type="InterPro" id="IPR054120">
    <property type="entry name" value="PBPA_dimer"/>
</dbReference>
<dbReference type="InterPro" id="IPR050515">
    <property type="entry name" value="Beta-lactam/transpept"/>
</dbReference>
<dbReference type="EMBL" id="JAUQTA010000001">
    <property type="protein sequence ID" value="MDO7868277.1"/>
    <property type="molecule type" value="Genomic_DNA"/>
</dbReference>
<keyword evidence="4" id="KW-1185">Reference proteome</keyword>
<dbReference type="PANTHER" id="PTHR30627:SF24">
    <property type="entry name" value="PENICILLIN-BINDING PROTEIN 4B"/>
    <property type="match status" value="1"/>
</dbReference>
<dbReference type="Pfam" id="PF00905">
    <property type="entry name" value="Transpeptidase"/>
    <property type="match status" value="1"/>
</dbReference>
<comment type="caution">
    <text evidence="3">The sequence shown here is derived from an EMBL/GenBank/DDBJ whole genome shotgun (WGS) entry which is preliminary data.</text>
</comment>
<dbReference type="PANTHER" id="PTHR30627">
    <property type="entry name" value="PEPTIDOGLYCAN D,D-TRANSPEPTIDASE"/>
    <property type="match status" value="1"/>
</dbReference>
<reference evidence="3 4" key="1">
    <citation type="submission" date="2023-07" db="EMBL/GenBank/DDBJ databases">
        <title>Nocardioides sp. nov WY-20 isolated from soil.</title>
        <authorList>
            <person name="Liu B."/>
            <person name="Wan Y."/>
        </authorList>
    </citation>
    <scope>NUCLEOTIDE SEQUENCE [LARGE SCALE GENOMIC DNA]</scope>
    <source>
        <strain evidence="3 4">WY-20</strain>
    </source>
</reference>
<feature type="domain" description="Penicillin-binding protein transpeptidase" evidence="1">
    <location>
        <begin position="158"/>
        <end position="481"/>
    </location>
</feature>
<evidence type="ECO:0000259" key="1">
    <source>
        <dbReference type="Pfam" id="PF00905"/>
    </source>
</evidence>